<feature type="transmembrane region" description="Helical" evidence="8">
    <location>
        <begin position="20"/>
        <end position="38"/>
    </location>
</feature>
<evidence type="ECO:0000256" key="1">
    <source>
        <dbReference type="ARBA" id="ARBA00004377"/>
    </source>
</evidence>
<dbReference type="AlphaFoldDB" id="A0A2H0V6S5"/>
<keyword evidence="5 8" id="KW-0812">Transmembrane</keyword>
<accession>A0A2H0V6S5</accession>
<keyword evidence="2" id="KW-1003">Cell membrane</keyword>
<name>A0A2H0V6S5_9BACT</name>
<evidence type="ECO:0000313" key="10">
    <source>
        <dbReference type="EMBL" id="PIR94773.1"/>
    </source>
</evidence>
<keyword evidence="3" id="KW-0488">Methylation</keyword>
<dbReference type="GO" id="GO:0005886">
    <property type="term" value="C:plasma membrane"/>
    <property type="evidence" value="ECO:0007669"/>
    <property type="project" value="UniProtKB-SubCell"/>
</dbReference>
<dbReference type="PIRSF" id="PIRSF021292">
    <property type="entry name" value="Competence_ComGD"/>
    <property type="match status" value="1"/>
</dbReference>
<comment type="caution">
    <text evidence="10">The sequence shown here is derived from an EMBL/GenBank/DDBJ whole genome shotgun (WGS) entry which is preliminary data.</text>
</comment>
<dbReference type="InterPro" id="IPR016785">
    <property type="entry name" value="ComGD"/>
</dbReference>
<evidence type="ECO:0000313" key="11">
    <source>
        <dbReference type="Proteomes" id="UP000228614"/>
    </source>
</evidence>
<dbReference type="InterPro" id="IPR045584">
    <property type="entry name" value="Pilin-like"/>
</dbReference>
<dbReference type="GO" id="GO:0015628">
    <property type="term" value="P:protein secretion by the type II secretion system"/>
    <property type="evidence" value="ECO:0007669"/>
    <property type="project" value="InterPro"/>
</dbReference>
<feature type="domain" description="General secretion pathway GspH" evidence="9">
    <location>
        <begin position="51"/>
        <end position="149"/>
    </location>
</feature>
<proteinExistence type="predicted"/>
<sequence>MIYPQKNNDAIFNGFTLLNLILTLAIMGILATIALPTIRRYQPSLQLKAAGRNFIADIRYAQELTVSEQSAYYVAVNASSSTYYIAKQSEPESPIKIVDIKEGIFINESSGFTDNKIIFNSYGSVSQPGTITLINSQNQTLTITIKPSGYVRLEE</sequence>
<reference evidence="11" key="1">
    <citation type="submission" date="2017-09" db="EMBL/GenBank/DDBJ databases">
        <title>Depth-based differentiation of microbial function through sediment-hosted aquifers and enrichment of novel symbionts in the deep terrestrial subsurface.</title>
        <authorList>
            <person name="Probst A.J."/>
            <person name="Ladd B."/>
            <person name="Jarett J.K."/>
            <person name="Geller-Mcgrath D.E."/>
            <person name="Sieber C.M.K."/>
            <person name="Emerson J.B."/>
            <person name="Anantharaman K."/>
            <person name="Thomas B.C."/>
            <person name="Malmstrom R."/>
            <person name="Stieglmeier M."/>
            <person name="Klingl A."/>
            <person name="Woyke T."/>
            <person name="Ryan C.M."/>
            <person name="Banfield J.F."/>
        </authorList>
    </citation>
    <scope>NUCLEOTIDE SEQUENCE [LARGE SCALE GENOMIC DNA]</scope>
</reference>
<evidence type="ECO:0000256" key="8">
    <source>
        <dbReference type="SAM" id="Phobius"/>
    </source>
</evidence>
<keyword evidence="7 8" id="KW-0472">Membrane</keyword>
<evidence type="ECO:0000256" key="2">
    <source>
        <dbReference type="ARBA" id="ARBA00022475"/>
    </source>
</evidence>
<organism evidence="10 11">
    <name type="scientific">Candidatus Falkowbacteria bacterium CG10_big_fil_rev_8_21_14_0_10_37_6</name>
    <dbReference type="NCBI Taxonomy" id="1974563"/>
    <lineage>
        <taxon>Bacteria</taxon>
        <taxon>Candidatus Falkowiibacteriota</taxon>
    </lineage>
</organism>
<dbReference type="SUPFAM" id="SSF54523">
    <property type="entry name" value="Pili subunits"/>
    <property type="match status" value="1"/>
</dbReference>
<dbReference type="Proteomes" id="UP000228614">
    <property type="component" value="Unassembled WGS sequence"/>
</dbReference>
<gene>
    <name evidence="10" type="ORF">COT95_02365</name>
</gene>
<dbReference type="NCBIfam" id="TIGR02532">
    <property type="entry name" value="IV_pilin_GFxxxE"/>
    <property type="match status" value="1"/>
</dbReference>
<dbReference type="InterPro" id="IPR012902">
    <property type="entry name" value="N_methyl_site"/>
</dbReference>
<dbReference type="InterPro" id="IPR022346">
    <property type="entry name" value="T2SS_GspH"/>
</dbReference>
<evidence type="ECO:0000256" key="7">
    <source>
        <dbReference type="ARBA" id="ARBA00023136"/>
    </source>
</evidence>
<evidence type="ECO:0000256" key="3">
    <source>
        <dbReference type="ARBA" id="ARBA00022481"/>
    </source>
</evidence>
<dbReference type="Pfam" id="PF12019">
    <property type="entry name" value="GspH"/>
    <property type="match status" value="1"/>
</dbReference>
<evidence type="ECO:0000256" key="4">
    <source>
        <dbReference type="ARBA" id="ARBA00022519"/>
    </source>
</evidence>
<comment type="subcellular location">
    <subcellularLocation>
        <location evidence="1">Cell inner membrane</location>
        <topology evidence="1">Single-pass membrane protein</topology>
    </subcellularLocation>
</comment>
<dbReference type="GO" id="GO:0030420">
    <property type="term" value="P:establishment of competence for transformation"/>
    <property type="evidence" value="ECO:0007669"/>
    <property type="project" value="InterPro"/>
</dbReference>
<dbReference type="GO" id="GO:0015627">
    <property type="term" value="C:type II protein secretion system complex"/>
    <property type="evidence" value="ECO:0007669"/>
    <property type="project" value="InterPro"/>
</dbReference>
<keyword evidence="6 8" id="KW-1133">Transmembrane helix</keyword>
<evidence type="ECO:0000259" key="9">
    <source>
        <dbReference type="Pfam" id="PF12019"/>
    </source>
</evidence>
<evidence type="ECO:0000256" key="5">
    <source>
        <dbReference type="ARBA" id="ARBA00022692"/>
    </source>
</evidence>
<evidence type="ECO:0000256" key="6">
    <source>
        <dbReference type="ARBA" id="ARBA00022989"/>
    </source>
</evidence>
<protein>
    <recommendedName>
        <fullName evidence="9">General secretion pathway GspH domain-containing protein</fullName>
    </recommendedName>
</protein>
<dbReference type="EMBL" id="PFAN01000117">
    <property type="protein sequence ID" value="PIR94773.1"/>
    <property type="molecule type" value="Genomic_DNA"/>
</dbReference>
<keyword evidence="4" id="KW-0997">Cell inner membrane</keyword>
<dbReference type="Gene3D" id="3.30.700.10">
    <property type="entry name" value="Glycoprotein, Type 4 Pilin"/>
    <property type="match status" value="1"/>
</dbReference>